<accession>A0A3A2ZIE3</accession>
<dbReference type="CDD" id="cd13836">
    <property type="entry name" value="IHF_B"/>
    <property type="match status" value="1"/>
</dbReference>
<keyword evidence="3" id="KW-1185">Reference proteome</keyword>
<dbReference type="GO" id="GO:0003677">
    <property type="term" value="F:DNA binding"/>
    <property type="evidence" value="ECO:0007669"/>
    <property type="project" value="InterPro"/>
</dbReference>
<reference evidence="3" key="1">
    <citation type="submission" date="2017-02" db="EMBL/GenBank/DDBJ databases">
        <authorList>
            <person name="Tafer H."/>
            <person name="Lopandic K."/>
        </authorList>
    </citation>
    <scope>NUCLEOTIDE SEQUENCE [LARGE SCALE GENOMIC DNA]</scope>
    <source>
        <strain evidence="3">CBS 366.77</strain>
    </source>
</reference>
<evidence type="ECO:0000256" key="1">
    <source>
        <dbReference type="RuleBase" id="RU003939"/>
    </source>
</evidence>
<dbReference type="PANTHER" id="PTHR33175:SF5">
    <property type="entry name" value="INTEGRATION HOST FACTOR SUBUNIT BETA"/>
    <property type="match status" value="1"/>
</dbReference>
<dbReference type="GO" id="GO:0005829">
    <property type="term" value="C:cytosol"/>
    <property type="evidence" value="ECO:0007669"/>
    <property type="project" value="TreeGrafter"/>
</dbReference>
<sequence>MLRSQLIAKLVETHSHLPRPVVEAALNAILNAITTGLAHGHRVELRKFGNFTSKVQEARMASDPRTGEAVSVERKRILRFRAGGHILDRLNHPTTPG</sequence>
<comment type="similarity">
    <text evidence="1">Belongs to the bacterial histone-like protein family.</text>
</comment>
<dbReference type="AlphaFoldDB" id="A0A3A2ZIE3"/>
<dbReference type="InterPro" id="IPR010992">
    <property type="entry name" value="IHF-like_DNA-bd_dom_sf"/>
</dbReference>
<evidence type="ECO:0000313" key="2">
    <source>
        <dbReference type="EMBL" id="RJE17645.1"/>
    </source>
</evidence>
<comment type="caution">
    <text evidence="2">The sequence shown here is derived from an EMBL/GenBank/DDBJ whole genome shotgun (WGS) entry which is preliminary data.</text>
</comment>
<name>A0A3A2ZIE3_9EURO</name>
<evidence type="ECO:0000313" key="3">
    <source>
        <dbReference type="Proteomes" id="UP000266188"/>
    </source>
</evidence>
<protein>
    <recommendedName>
        <fullName evidence="4">Integration host factor subunit beta</fullName>
    </recommendedName>
</protein>
<organism evidence="2 3">
    <name type="scientific">Aspergillus sclerotialis</name>
    <dbReference type="NCBI Taxonomy" id="2070753"/>
    <lineage>
        <taxon>Eukaryota</taxon>
        <taxon>Fungi</taxon>
        <taxon>Dikarya</taxon>
        <taxon>Ascomycota</taxon>
        <taxon>Pezizomycotina</taxon>
        <taxon>Eurotiomycetes</taxon>
        <taxon>Eurotiomycetidae</taxon>
        <taxon>Eurotiales</taxon>
        <taxon>Aspergillaceae</taxon>
        <taxon>Aspergillus</taxon>
        <taxon>Aspergillus subgen. Polypaecilum</taxon>
    </lineage>
</organism>
<evidence type="ECO:0008006" key="4">
    <source>
        <dbReference type="Google" id="ProtNLM"/>
    </source>
</evidence>
<gene>
    <name evidence="2" type="ORF">PHISCL_10016</name>
</gene>
<dbReference type="PANTHER" id="PTHR33175">
    <property type="entry name" value="DNA-BINDING PROTEIN HU"/>
    <property type="match status" value="1"/>
</dbReference>
<proteinExistence type="inferred from homology"/>
<dbReference type="Gene3D" id="4.10.520.10">
    <property type="entry name" value="IHF-like DNA-binding proteins"/>
    <property type="match status" value="1"/>
</dbReference>
<dbReference type="Pfam" id="PF00216">
    <property type="entry name" value="Bac_DNA_binding"/>
    <property type="match status" value="1"/>
</dbReference>
<dbReference type="PRINTS" id="PR01727">
    <property type="entry name" value="DNABINDINGHU"/>
</dbReference>
<dbReference type="InterPro" id="IPR000119">
    <property type="entry name" value="Hist_DNA-bd"/>
</dbReference>
<dbReference type="GO" id="GO:0030527">
    <property type="term" value="F:structural constituent of chromatin"/>
    <property type="evidence" value="ECO:0007669"/>
    <property type="project" value="InterPro"/>
</dbReference>
<dbReference type="OrthoDB" id="10248728at2759"/>
<dbReference type="SUPFAM" id="SSF47729">
    <property type="entry name" value="IHF-like DNA-binding proteins"/>
    <property type="match status" value="1"/>
</dbReference>
<dbReference type="Proteomes" id="UP000266188">
    <property type="component" value="Unassembled WGS sequence"/>
</dbReference>
<dbReference type="SMART" id="SM00411">
    <property type="entry name" value="BHL"/>
    <property type="match status" value="1"/>
</dbReference>
<dbReference type="EMBL" id="MVGC01000790">
    <property type="protein sequence ID" value="RJE17645.1"/>
    <property type="molecule type" value="Genomic_DNA"/>
</dbReference>
<dbReference type="STRING" id="2070753.A0A3A2ZIE3"/>